<keyword evidence="4" id="KW-1003">Cell membrane</keyword>
<dbReference type="PANTHER" id="PTHR43271:SF1">
    <property type="entry name" value="INNER MEMBRANE TRANSPORT PROTEIN YNFM"/>
    <property type="match status" value="1"/>
</dbReference>
<dbReference type="eggNOG" id="COG2814">
    <property type="taxonomic scope" value="Bacteria"/>
</dbReference>
<feature type="transmembrane region" description="Helical" evidence="8">
    <location>
        <begin position="25"/>
        <end position="46"/>
    </location>
</feature>
<dbReference type="CDD" id="cd17324">
    <property type="entry name" value="MFS_NepI_like"/>
    <property type="match status" value="1"/>
</dbReference>
<proteinExistence type="inferred from homology"/>
<keyword evidence="5 8" id="KW-0812">Transmembrane</keyword>
<dbReference type="RefSeq" id="WP_011942283.1">
    <property type="nucleotide sequence ID" value="NC_009484.1"/>
</dbReference>
<feature type="transmembrane region" description="Helical" evidence="8">
    <location>
        <begin position="229"/>
        <end position="248"/>
    </location>
</feature>
<dbReference type="InterPro" id="IPR005829">
    <property type="entry name" value="Sugar_transporter_CS"/>
</dbReference>
<dbReference type="EMBL" id="CP000697">
    <property type="protein sequence ID" value="ABQ30699.1"/>
    <property type="molecule type" value="Genomic_DNA"/>
</dbReference>
<evidence type="ECO:0000256" key="8">
    <source>
        <dbReference type="SAM" id="Phobius"/>
    </source>
</evidence>
<evidence type="ECO:0000256" key="1">
    <source>
        <dbReference type="ARBA" id="ARBA00004651"/>
    </source>
</evidence>
<evidence type="ECO:0000256" key="2">
    <source>
        <dbReference type="ARBA" id="ARBA00008335"/>
    </source>
</evidence>
<feature type="transmembrane region" description="Helical" evidence="8">
    <location>
        <begin position="176"/>
        <end position="198"/>
    </location>
</feature>
<dbReference type="Gene3D" id="1.20.1250.20">
    <property type="entry name" value="MFS general substrate transporter like domains"/>
    <property type="match status" value="1"/>
</dbReference>
<evidence type="ECO:0000313" key="11">
    <source>
        <dbReference type="Proteomes" id="UP000000245"/>
    </source>
</evidence>
<keyword evidence="3" id="KW-0813">Transport</keyword>
<feature type="transmembrane region" description="Helical" evidence="8">
    <location>
        <begin position="315"/>
        <end position="338"/>
    </location>
</feature>
<dbReference type="PROSITE" id="PS50850">
    <property type="entry name" value="MFS"/>
    <property type="match status" value="1"/>
</dbReference>
<feature type="transmembrane region" description="Helical" evidence="8">
    <location>
        <begin position="149"/>
        <end position="170"/>
    </location>
</feature>
<protein>
    <submittedName>
        <fullName evidence="10">Major facilitator superfamily MFS_1</fullName>
    </submittedName>
</protein>
<evidence type="ECO:0000256" key="5">
    <source>
        <dbReference type="ARBA" id="ARBA00022692"/>
    </source>
</evidence>
<dbReference type="InterPro" id="IPR036259">
    <property type="entry name" value="MFS_trans_sf"/>
</dbReference>
<accession>A5FYL7</accession>
<evidence type="ECO:0000256" key="4">
    <source>
        <dbReference type="ARBA" id="ARBA00022475"/>
    </source>
</evidence>
<evidence type="ECO:0000256" key="3">
    <source>
        <dbReference type="ARBA" id="ARBA00022448"/>
    </source>
</evidence>
<dbReference type="InterPro" id="IPR011701">
    <property type="entry name" value="MFS"/>
</dbReference>
<evidence type="ECO:0000313" key="10">
    <source>
        <dbReference type="EMBL" id="ABQ30699.1"/>
    </source>
</evidence>
<name>A5FYL7_ACICJ</name>
<dbReference type="PANTHER" id="PTHR43271">
    <property type="entry name" value="BLL2771 PROTEIN"/>
    <property type="match status" value="1"/>
</dbReference>
<feature type="domain" description="Major facilitator superfamily (MFS) profile" evidence="9">
    <location>
        <begin position="20"/>
        <end position="405"/>
    </location>
</feature>
<dbReference type="Pfam" id="PF07690">
    <property type="entry name" value="MFS_1"/>
    <property type="match status" value="1"/>
</dbReference>
<feature type="transmembrane region" description="Helical" evidence="8">
    <location>
        <begin position="58"/>
        <end position="78"/>
    </location>
</feature>
<feature type="transmembrane region" description="Helical" evidence="8">
    <location>
        <begin position="350"/>
        <end position="371"/>
    </location>
</feature>
<dbReference type="STRING" id="349163.Acry_1491"/>
<comment type="subcellular location">
    <subcellularLocation>
        <location evidence="1">Cell membrane</location>
        <topology evidence="1">Multi-pass membrane protein</topology>
    </subcellularLocation>
</comment>
<keyword evidence="11" id="KW-1185">Reference proteome</keyword>
<gene>
    <name evidence="10" type="ordered locus">Acry_1491</name>
</gene>
<evidence type="ECO:0000256" key="7">
    <source>
        <dbReference type="ARBA" id="ARBA00023136"/>
    </source>
</evidence>
<feature type="transmembrane region" description="Helical" evidence="8">
    <location>
        <begin position="260"/>
        <end position="280"/>
    </location>
</feature>
<evidence type="ECO:0000259" key="9">
    <source>
        <dbReference type="PROSITE" id="PS50850"/>
    </source>
</evidence>
<reference evidence="10 11" key="1">
    <citation type="submission" date="2007-05" db="EMBL/GenBank/DDBJ databases">
        <title>Complete sequence of chromosome of Acidiphilium cryptum JF-5.</title>
        <authorList>
            <consortium name="US DOE Joint Genome Institute"/>
            <person name="Copeland A."/>
            <person name="Lucas S."/>
            <person name="Lapidus A."/>
            <person name="Barry K."/>
            <person name="Detter J.C."/>
            <person name="Glavina del Rio T."/>
            <person name="Hammon N."/>
            <person name="Israni S."/>
            <person name="Dalin E."/>
            <person name="Tice H."/>
            <person name="Pitluck S."/>
            <person name="Sims D."/>
            <person name="Brettin T."/>
            <person name="Bruce D."/>
            <person name="Han C."/>
            <person name="Schmutz J."/>
            <person name="Larimer F."/>
            <person name="Land M."/>
            <person name="Hauser L."/>
            <person name="Kyrpides N."/>
            <person name="Kim E."/>
            <person name="Magnuson T."/>
            <person name="Richardson P."/>
        </authorList>
    </citation>
    <scope>NUCLEOTIDE SEQUENCE [LARGE SCALE GENOMIC DNA]</scope>
    <source>
        <strain evidence="10 11">JF-5</strain>
    </source>
</reference>
<feature type="transmembrane region" description="Helical" evidence="8">
    <location>
        <begin position="377"/>
        <end position="399"/>
    </location>
</feature>
<keyword evidence="7 8" id="KW-0472">Membrane</keyword>
<dbReference type="GO" id="GO:0005886">
    <property type="term" value="C:plasma membrane"/>
    <property type="evidence" value="ECO:0007669"/>
    <property type="project" value="UniProtKB-SubCell"/>
</dbReference>
<comment type="similarity">
    <text evidence="2">Belongs to the major facilitator superfamily.</text>
</comment>
<dbReference type="InterPro" id="IPR020846">
    <property type="entry name" value="MFS_dom"/>
</dbReference>
<dbReference type="PROSITE" id="PS00216">
    <property type="entry name" value="SUGAR_TRANSPORT_1"/>
    <property type="match status" value="1"/>
</dbReference>
<dbReference type="GO" id="GO:0022857">
    <property type="term" value="F:transmembrane transporter activity"/>
    <property type="evidence" value="ECO:0007669"/>
    <property type="project" value="InterPro"/>
</dbReference>
<keyword evidence="6 8" id="KW-1133">Transmembrane helix</keyword>
<organism evidence="10 11">
    <name type="scientific">Acidiphilium cryptum (strain JF-5)</name>
    <dbReference type="NCBI Taxonomy" id="349163"/>
    <lineage>
        <taxon>Bacteria</taxon>
        <taxon>Pseudomonadati</taxon>
        <taxon>Pseudomonadota</taxon>
        <taxon>Alphaproteobacteria</taxon>
        <taxon>Acetobacterales</taxon>
        <taxon>Acidocellaceae</taxon>
        <taxon>Acidiphilium</taxon>
    </lineage>
</organism>
<dbReference type="SUPFAM" id="SSF103473">
    <property type="entry name" value="MFS general substrate transporter"/>
    <property type="match status" value="1"/>
</dbReference>
<dbReference type="AlphaFoldDB" id="A5FYL7"/>
<feature type="transmembrane region" description="Helical" evidence="8">
    <location>
        <begin position="292"/>
        <end position="309"/>
    </location>
</feature>
<dbReference type="Proteomes" id="UP000000245">
    <property type="component" value="Chromosome"/>
</dbReference>
<dbReference type="KEGG" id="acr:Acry_1491"/>
<dbReference type="HOGENOM" id="CLU_001265_19_3_5"/>
<sequence>MNDPTPTTATSFHIKRGSAEFRRTTLAMFAAGFATFALMYCVQPLLPVFASDFRVRPVSASLALSLTTFTLAGSLLVASAVSEAWGRKNMMAGSVIGAAFLTIASAAIPHWGAFLAVRALIGLVLSGLPAVAMAYLAEEIDPKSMSLAMGLYVGGSGFGGMSGRLITGVLADLAGWRIAIAGIGAIGLASGIIFTSSLPASRNFTRRTLSIRHLARSYAAHLADPALRLLYAEGFLIMGGFVTIYNYITFRLLAPPFSLSQAAVGMIFAVYLVGVGSSAWSGHLTGRIGRARMLPIAIALELAGALLTLSGTLWLVIAGIALVTLGFFASHTTASAWVGAAARGARAQAAALYLFLYYLGSSLVGSLGGFAWSSWGWSGVVTVIALLLLAGLALAVRLATLPSRRAEVM</sequence>
<feature type="transmembrane region" description="Helical" evidence="8">
    <location>
        <begin position="90"/>
        <end position="108"/>
    </location>
</feature>
<evidence type="ECO:0000256" key="6">
    <source>
        <dbReference type="ARBA" id="ARBA00022989"/>
    </source>
</evidence>
<feature type="transmembrane region" description="Helical" evidence="8">
    <location>
        <begin position="114"/>
        <end position="137"/>
    </location>
</feature>